<keyword evidence="15" id="KW-1185">Reference proteome</keyword>
<gene>
    <name evidence="14" type="ORF">SD70_12690</name>
</gene>
<reference evidence="14 15" key="1">
    <citation type="submission" date="2014-12" db="EMBL/GenBank/DDBJ databases">
        <title>Draft genome sequence of Paenibacillus kamchatkensis strain B-2647.</title>
        <authorList>
            <person name="Karlyshev A.V."/>
            <person name="Kudryashova E.B."/>
        </authorList>
    </citation>
    <scope>NUCLEOTIDE SEQUENCE [LARGE SCALE GENOMIC DNA]</scope>
    <source>
        <strain evidence="14 15">VKM B-2647</strain>
    </source>
</reference>
<keyword evidence="6" id="KW-0533">Nickel</keyword>
<comment type="similarity">
    <text evidence="13">Belongs to the NiCoT transporter (TC 2.A.52) family.</text>
</comment>
<keyword evidence="12" id="KW-0170">Cobalt</keyword>
<dbReference type="Pfam" id="PF03824">
    <property type="entry name" value="NicO"/>
    <property type="match status" value="1"/>
</dbReference>
<feature type="transmembrane region" description="Helical" evidence="13">
    <location>
        <begin position="137"/>
        <end position="162"/>
    </location>
</feature>
<evidence type="ECO:0000256" key="5">
    <source>
        <dbReference type="ARBA" id="ARBA00022475"/>
    </source>
</evidence>
<keyword evidence="3" id="KW-0171">Cobalt transport</keyword>
<protein>
    <recommendedName>
        <fullName evidence="13">Nickel/cobalt efflux system</fullName>
    </recommendedName>
</protein>
<name>A0ABR5AHS7_9BACL</name>
<evidence type="ECO:0000256" key="6">
    <source>
        <dbReference type="ARBA" id="ARBA00022596"/>
    </source>
</evidence>
<evidence type="ECO:0000256" key="11">
    <source>
        <dbReference type="ARBA" id="ARBA00023136"/>
    </source>
</evidence>
<feature type="transmembrane region" description="Helical" evidence="13">
    <location>
        <begin position="42"/>
        <end position="64"/>
    </location>
</feature>
<dbReference type="Proteomes" id="UP000031967">
    <property type="component" value="Unassembled WGS sequence"/>
</dbReference>
<dbReference type="InterPro" id="IPR051224">
    <property type="entry name" value="NiCoT_RcnA"/>
</dbReference>
<dbReference type="PANTHER" id="PTHR40659">
    <property type="entry name" value="NICKEL/COBALT EFFLUX SYSTEM RCNA"/>
    <property type="match status" value="1"/>
</dbReference>
<evidence type="ECO:0000256" key="2">
    <source>
        <dbReference type="ARBA" id="ARBA00004651"/>
    </source>
</evidence>
<evidence type="ECO:0000256" key="3">
    <source>
        <dbReference type="ARBA" id="ARBA00022426"/>
    </source>
</evidence>
<keyword evidence="9" id="KW-0406">Ion transport</keyword>
<evidence type="ECO:0000256" key="13">
    <source>
        <dbReference type="RuleBase" id="RU362101"/>
    </source>
</evidence>
<feature type="transmembrane region" description="Helical" evidence="13">
    <location>
        <begin position="214"/>
        <end position="233"/>
    </location>
</feature>
<keyword evidence="10" id="KW-0921">Nickel transport</keyword>
<feature type="transmembrane region" description="Helical" evidence="13">
    <location>
        <begin position="76"/>
        <end position="97"/>
    </location>
</feature>
<evidence type="ECO:0000256" key="8">
    <source>
        <dbReference type="ARBA" id="ARBA00022989"/>
    </source>
</evidence>
<keyword evidence="8 13" id="KW-1133">Transmembrane helix</keyword>
<dbReference type="PANTHER" id="PTHR40659:SF1">
    <property type="entry name" value="NICKEL_COBALT EFFLUX SYSTEM RCNA"/>
    <property type="match status" value="1"/>
</dbReference>
<dbReference type="RefSeq" id="WP_041047924.1">
    <property type="nucleotide sequence ID" value="NZ_JXAK01000019.1"/>
</dbReference>
<keyword evidence="4 13" id="KW-0813">Transport</keyword>
<organism evidence="14 15">
    <name type="scientific">Gordoniibacillus kamchatkensis</name>
    <dbReference type="NCBI Taxonomy" id="1590651"/>
    <lineage>
        <taxon>Bacteria</taxon>
        <taxon>Bacillati</taxon>
        <taxon>Bacillota</taxon>
        <taxon>Bacilli</taxon>
        <taxon>Bacillales</taxon>
        <taxon>Paenibacillaceae</taxon>
        <taxon>Gordoniibacillus</taxon>
    </lineage>
</organism>
<evidence type="ECO:0000256" key="4">
    <source>
        <dbReference type="ARBA" id="ARBA00022448"/>
    </source>
</evidence>
<keyword evidence="7 13" id="KW-0812">Transmembrane</keyword>
<evidence type="ECO:0000313" key="15">
    <source>
        <dbReference type="Proteomes" id="UP000031967"/>
    </source>
</evidence>
<sequence length="235" mass="24783">MDVMFSIPAAIGLGALHSLEPGHGKGVISAYLIATRGKTRDAVLLGLISAVTHTLSIVILSVAASSAVKLFAPERLTHWVELFSGVLITIIGAQILYRHVRPRIVSMGKLSAKHHDVCEHHDGHHHHHHDHGRPSSLAGIVSVGLLTGLIPCPSAMAIFLASLTADRIPLGLGLVAAFSLGSAVTMSVIGILIVHAGHTVKRLERIGFVRSLNLLSSFLILSLGVVVTLQALIEG</sequence>
<keyword evidence="11 13" id="KW-0472">Membrane</keyword>
<evidence type="ECO:0000256" key="7">
    <source>
        <dbReference type="ARBA" id="ARBA00022692"/>
    </source>
</evidence>
<proteinExistence type="inferred from homology"/>
<evidence type="ECO:0000256" key="9">
    <source>
        <dbReference type="ARBA" id="ARBA00023065"/>
    </source>
</evidence>
<comment type="function">
    <text evidence="1">Efflux system for nickel and cobalt.</text>
</comment>
<dbReference type="InterPro" id="IPR011541">
    <property type="entry name" value="Ni/Co_transpt_high_affinity"/>
</dbReference>
<accession>A0ABR5AHS7</accession>
<keyword evidence="5" id="KW-1003">Cell membrane</keyword>
<evidence type="ECO:0000256" key="12">
    <source>
        <dbReference type="ARBA" id="ARBA00023285"/>
    </source>
</evidence>
<evidence type="ECO:0000256" key="10">
    <source>
        <dbReference type="ARBA" id="ARBA00023112"/>
    </source>
</evidence>
<comment type="caution">
    <text evidence="14">The sequence shown here is derived from an EMBL/GenBank/DDBJ whole genome shotgun (WGS) entry which is preliminary data.</text>
</comment>
<dbReference type="EMBL" id="JXAK01000019">
    <property type="protein sequence ID" value="KIL40591.1"/>
    <property type="molecule type" value="Genomic_DNA"/>
</dbReference>
<evidence type="ECO:0000256" key="1">
    <source>
        <dbReference type="ARBA" id="ARBA00002510"/>
    </source>
</evidence>
<evidence type="ECO:0000313" key="14">
    <source>
        <dbReference type="EMBL" id="KIL40591.1"/>
    </source>
</evidence>
<feature type="transmembrane region" description="Helical" evidence="13">
    <location>
        <begin position="168"/>
        <end position="194"/>
    </location>
</feature>
<comment type="subcellular location">
    <subcellularLocation>
        <location evidence="2 13">Cell membrane</location>
        <topology evidence="2 13">Multi-pass membrane protein</topology>
    </subcellularLocation>
</comment>